<comment type="caution">
    <text evidence="17">The sequence shown here is derived from an EMBL/GenBank/DDBJ whole genome shotgun (WGS) entry which is preliminary data.</text>
</comment>
<comment type="catalytic activity">
    <reaction evidence="1">
        <text>ATP + protein L-histidine = ADP + protein N-phospho-L-histidine.</text>
        <dbReference type="EC" id="2.7.13.3"/>
    </reaction>
</comment>
<dbReference type="InterPro" id="IPR036890">
    <property type="entry name" value="HATPase_C_sf"/>
</dbReference>
<evidence type="ECO:0000256" key="11">
    <source>
        <dbReference type="ARBA" id="ARBA00037696"/>
    </source>
</evidence>
<evidence type="ECO:0000256" key="8">
    <source>
        <dbReference type="ARBA" id="ARBA00022840"/>
    </source>
</evidence>
<dbReference type="SMART" id="SM00388">
    <property type="entry name" value="HisKA"/>
    <property type="match status" value="1"/>
</dbReference>
<evidence type="ECO:0000256" key="1">
    <source>
        <dbReference type="ARBA" id="ARBA00000085"/>
    </source>
</evidence>
<evidence type="ECO:0000256" key="3">
    <source>
        <dbReference type="ARBA" id="ARBA00022553"/>
    </source>
</evidence>
<keyword evidence="4" id="KW-0808">Transferase</keyword>
<dbReference type="InterPro" id="IPR013767">
    <property type="entry name" value="PAS_fold"/>
</dbReference>
<evidence type="ECO:0000256" key="4">
    <source>
        <dbReference type="ARBA" id="ARBA00022679"/>
    </source>
</evidence>
<keyword evidence="3" id="KW-0597">Phosphoprotein</keyword>
<dbReference type="Gene3D" id="3.30.565.10">
    <property type="entry name" value="Histidine kinase-like ATPase, C-terminal domain"/>
    <property type="match status" value="1"/>
</dbReference>
<evidence type="ECO:0000256" key="7">
    <source>
        <dbReference type="ARBA" id="ARBA00022801"/>
    </source>
</evidence>
<dbReference type="SUPFAM" id="SSF55874">
    <property type="entry name" value="ATPase domain of HSP90 chaperone/DNA topoisomerase II/histidine kinase"/>
    <property type="match status" value="1"/>
</dbReference>
<dbReference type="InterPro" id="IPR003661">
    <property type="entry name" value="HisK_dim/P_dom"/>
</dbReference>
<dbReference type="InterPro" id="IPR005467">
    <property type="entry name" value="His_kinase_dom"/>
</dbReference>
<reference evidence="17 18" key="1">
    <citation type="journal article" date="2014" name="Int. J. Syst. Evol. Microbiol.">
        <title>Complete genome sequence of Corynebacterium casei LMG S-19264T (=DSM 44701T), isolated from a smear-ripened cheese.</title>
        <authorList>
            <consortium name="US DOE Joint Genome Institute (JGI-PGF)"/>
            <person name="Walter F."/>
            <person name="Albersmeier A."/>
            <person name="Kalinowski J."/>
            <person name="Ruckert C."/>
        </authorList>
    </citation>
    <scope>NUCLEOTIDE SEQUENCE [LARGE SCALE GENOMIC DNA]</scope>
    <source>
        <strain evidence="17 18">NBRC 112785</strain>
    </source>
</reference>
<name>A0AA37TK79_9GAMM</name>
<evidence type="ECO:0000256" key="13">
    <source>
        <dbReference type="ARBA" id="ARBA00042313"/>
    </source>
</evidence>
<keyword evidence="6 17" id="KW-0418">Kinase</keyword>
<dbReference type="GO" id="GO:0006355">
    <property type="term" value="P:regulation of DNA-templated transcription"/>
    <property type="evidence" value="ECO:0007669"/>
    <property type="project" value="InterPro"/>
</dbReference>
<dbReference type="PROSITE" id="PS50109">
    <property type="entry name" value="HIS_KIN"/>
    <property type="match status" value="1"/>
</dbReference>
<dbReference type="SMART" id="SM00387">
    <property type="entry name" value="HATPase_c"/>
    <property type="match status" value="1"/>
</dbReference>
<dbReference type="PRINTS" id="PR00344">
    <property type="entry name" value="BCTRLSENSOR"/>
</dbReference>
<evidence type="ECO:0000313" key="18">
    <source>
        <dbReference type="Proteomes" id="UP001157439"/>
    </source>
</evidence>
<keyword evidence="10" id="KW-0535">Nitrogen fixation</keyword>
<evidence type="ECO:0000256" key="5">
    <source>
        <dbReference type="ARBA" id="ARBA00022741"/>
    </source>
</evidence>
<keyword evidence="8" id="KW-0067">ATP-binding</keyword>
<dbReference type="SMART" id="SM00091">
    <property type="entry name" value="PAS"/>
    <property type="match status" value="1"/>
</dbReference>
<keyword evidence="18" id="KW-1185">Reference proteome</keyword>
<proteinExistence type="predicted"/>
<evidence type="ECO:0000256" key="9">
    <source>
        <dbReference type="ARBA" id="ARBA00023012"/>
    </source>
</evidence>
<feature type="domain" description="PAS" evidence="16">
    <location>
        <begin position="16"/>
        <end position="75"/>
    </location>
</feature>
<dbReference type="PROSITE" id="PS50112">
    <property type="entry name" value="PAS"/>
    <property type="match status" value="1"/>
</dbReference>
<evidence type="ECO:0000256" key="2">
    <source>
        <dbReference type="ARBA" id="ARBA00012438"/>
    </source>
</evidence>
<gene>
    <name evidence="17" type="primary">glnL</name>
    <name evidence="17" type="ORF">GCM10007894_00850</name>
</gene>
<dbReference type="InterPro" id="IPR004358">
    <property type="entry name" value="Sig_transdc_His_kin-like_C"/>
</dbReference>
<dbReference type="EMBL" id="BSPO01000001">
    <property type="protein sequence ID" value="GLS82108.1"/>
    <property type="molecule type" value="Genomic_DNA"/>
</dbReference>
<evidence type="ECO:0000256" key="10">
    <source>
        <dbReference type="ARBA" id="ARBA00023231"/>
    </source>
</evidence>
<dbReference type="InterPro" id="IPR036097">
    <property type="entry name" value="HisK_dim/P_sf"/>
</dbReference>
<dbReference type="PANTHER" id="PTHR43065:SF16">
    <property type="entry name" value="SENSORY HISTIDINE KINASE_PHOSPHATASE NTRB"/>
    <property type="match status" value="1"/>
</dbReference>
<evidence type="ECO:0000259" key="15">
    <source>
        <dbReference type="PROSITE" id="PS50109"/>
    </source>
</evidence>
<dbReference type="Gene3D" id="1.10.287.130">
    <property type="match status" value="1"/>
</dbReference>
<dbReference type="CDD" id="cd00130">
    <property type="entry name" value="PAS"/>
    <property type="match status" value="1"/>
</dbReference>
<evidence type="ECO:0000259" key="16">
    <source>
        <dbReference type="PROSITE" id="PS50112"/>
    </source>
</evidence>
<dbReference type="PANTHER" id="PTHR43065">
    <property type="entry name" value="SENSOR HISTIDINE KINASE"/>
    <property type="match status" value="1"/>
</dbReference>
<keyword evidence="9" id="KW-0902">Two-component regulatory system</keyword>
<dbReference type="CDD" id="cd00082">
    <property type="entry name" value="HisKA"/>
    <property type="match status" value="1"/>
</dbReference>
<dbReference type="Proteomes" id="UP001157439">
    <property type="component" value="Unassembled WGS sequence"/>
</dbReference>
<protein>
    <recommendedName>
        <fullName evidence="12">Sensory histidine kinase/phosphatase NtrB</fullName>
        <ecNumber evidence="2">2.7.13.3</ecNumber>
    </recommendedName>
    <alternativeName>
        <fullName evidence="13">Nitrogen regulation protein NR(II)</fullName>
    </alternativeName>
    <alternativeName>
        <fullName evidence="14">Nitrogen regulator II</fullName>
    </alternativeName>
</protein>
<dbReference type="AlphaFoldDB" id="A0AA37TK79"/>
<evidence type="ECO:0000256" key="12">
    <source>
        <dbReference type="ARBA" id="ARBA00039567"/>
    </source>
</evidence>
<accession>A0AA37TK79</accession>
<dbReference type="InterPro" id="IPR035965">
    <property type="entry name" value="PAS-like_dom_sf"/>
</dbReference>
<dbReference type="InterPro" id="IPR000014">
    <property type="entry name" value="PAS"/>
</dbReference>
<evidence type="ECO:0000256" key="14">
    <source>
        <dbReference type="ARBA" id="ARBA00043094"/>
    </source>
</evidence>
<dbReference type="NCBIfam" id="NF008293">
    <property type="entry name" value="PRK11073.1"/>
    <property type="match status" value="1"/>
</dbReference>
<dbReference type="GO" id="GO:0000155">
    <property type="term" value="F:phosphorelay sensor kinase activity"/>
    <property type="evidence" value="ECO:0007669"/>
    <property type="project" value="InterPro"/>
</dbReference>
<feature type="domain" description="Histidine kinase" evidence="15">
    <location>
        <begin position="152"/>
        <end position="366"/>
    </location>
</feature>
<dbReference type="GO" id="GO:0016787">
    <property type="term" value="F:hydrolase activity"/>
    <property type="evidence" value="ECO:0007669"/>
    <property type="project" value="UniProtKB-KW"/>
</dbReference>
<dbReference type="Pfam" id="PF00512">
    <property type="entry name" value="HisKA"/>
    <property type="match status" value="1"/>
</dbReference>
<dbReference type="Gene3D" id="3.30.450.20">
    <property type="entry name" value="PAS domain"/>
    <property type="match status" value="1"/>
</dbReference>
<keyword evidence="5" id="KW-0547">Nucleotide-binding</keyword>
<evidence type="ECO:0000256" key="6">
    <source>
        <dbReference type="ARBA" id="ARBA00022777"/>
    </source>
</evidence>
<dbReference type="InterPro" id="IPR003594">
    <property type="entry name" value="HATPase_dom"/>
</dbReference>
<dbReference type="SUPFAM" id="SSF55785">
    <property type="entry name" value="PYP-like sensor domain (PAS domain)"/>
    <property type="match status" value="1"/>
</dbReference>
<sequence length="378" mass="41810">MVQRATVANTQAKQGSPMQTELVLDSLSTAVIVIDETLVPLYANASAEQLLGISRSRLTEHSLPHHYLSLALDEDLLGRTVSQQNSLSISRVPLITLENQAHVVDVSITPYETQQRRLCALIELRSVEQQLKIHQALVSKNQQQAAQLLVRGLAHEIKNPLGGLRGAAQLLDRELDQPEQQEFTTMIIEQADRLKAIVDKLLGPQHPSPRAPFNVHEPIEKALQLVEVTLPPGKIHIIRDYDPSIPEVVMEPDQMQQAILNIVQNAQQALEKSGDTITLRTRTKHQVSIGLHTHKMAVEIAIIDNGPGIDAALVDTLFYPMVTNKPEGSGLGLSIAHTIIAQHQGRIDCDTSHGCTEFTIWLPLTPAIQNEHQKDYHS</sequence>
<dbReference type="Pfam" id="PF00989">
    <property type="entry name" value="PAS"/>
    <property type="match status" value="1"/>
</dbReference>
<dbReference type="Pfam" id="PF02518">
    <property type="entry name" value="HATPase_c"/>
    <property type="match status" value="1"/>
</dbReference>
<keyword evidence="7" id="KW-0378">Hydrolase</keyword>
<dbReference type="SUPFAM" id="SSF47384">
    <property type="entry name" value="Homodimeric domain of signal transducing histidine kinase"/>
    <property type="match status" value="1"/>
</dbReference>
<organism evidence="17 18">
    <name type="scientific">Paraferrimonas haliotis</name>
    <dbReference type="NCBI Taxonomy" id="2013866"/>
    <lineage>
        <taxon>Bacteria</taxon>
        <taxon>Pseudomonadati</taxon>
        <taxon>Pseudomonadota</taxon>
        <taxon>Gammaproteobacteria</taxon>
        <taxon>Alteromonadales</taxon>
        <taxon>Ferrimonadaceae</taxon>
        <taxon>Paraferrimonas</taxon>
    </lineage>
</organism>
<dbReference type="EC" id="2.7.13.3" evidence="2"/>
<evidence type="ECO:0000313" key="17">
    <source>
        <dbReference type="EMBL" id="GLS82108.1"/>
    </source>
</evidence>
<dbReference type="GO" id="GO:0005524">
    <property type="term" value="F:ATP binding"/>
    <property type="evidence" value="ECO:0007669"/>
    <property type="project" value="UniProtKB-KW"/>
</dbReference>
<comment type="function">
    <text evidence="11">Member of the two-component regulatory system NtrB/NtrC, which controls expression of the nitrogen-regulated (ntr) genes in response to nitrogen limitation. Under conditions of nitrogen limitation, NtrB autophosphorylates and transfers the phosphoryl group to NtrC. In the presence of nitrogen, acts as a phosphatase that dephosphorylates and inactivates NtrC.</text>
</comment>